<name>A0ABX1U464_9PROT</name>
<evidence type="ECO:0000313" key="2">
    <source>
        <dbReference type="Proteomes" id="UP000749010"/>
    </source>
</evidence>
<reference evidence="1 2" key="1">
    <citation type="submission" date="2019-03" db="EMBL/GenBank/DDBJ databases">
        <title>Metabolic reconstructions from genomes of highly enriched 'Candidatus Accumulibacter' and 'Candidatus Competibacter' bioreactor populations.</title>
        <authorList>
            <person name="Annavajhala M.K."/>
            <person name="Welles L."/>
            <person name="Abbas B."/>
            <person name="Sorokin D."/>
            <person name="Park H."/>
            <person name="Van Loosdrecht M."/>
            <person name="Chandran K."/>
        </authorList>
    </citation>
    <scope>NUCLEOTIDE SEQUENCE [LARGE SCALE GENOMIC DNA]</scope>
    <source>
        <strain evidence="1 2">SBR_S</strain>
    </source>
</reference>
<sequence length="86" mass="9370">MSKQISPATPELNRLRAAAGLIPIIEAGLTDSKLTAERAALMASFCEWATEKRFTDPEAIKLAESVDAGLKRIKMCLLLPCETPRV</sequence>
<evidence type="ECO:0000313" key="1">
    <source>
        <dbReference type="EMBL" id="NMQ30233.1"/>
    </source>
</evidence>
<keyword evidence="2" id="KW-1185">Reference proteome</keyword>
<gene>
    <name evidence="1" type="ORF">E4Q23_22220</name>
</gene>
<protein>
    <submittedName>
        <fullName evidence="1">Uncharacterized protein</fullName>
    </submittedName>
</protein>
<comment type="caution">
    <text evidence="1">The sequence shown here is derived from an EMBL/GenBank/DDBJ whole genome shotgun (WGS) entry which is preliminary data.</text>
</comment>
<dbReference type="EMBL" id="SPMY01000115">
    <property type="protein sequence ID" value="NMQ30233.1"/>
    <property type="molecule type" value="Genomic_DNA"/>
</dbReference>
<organism evidence="1 2">
    <name type="scientific">Candidatus Accumulibacter phosphatis</name>
    <dbReference type="NCBI Taxonomy" id="327160"/>
    <lineage>
        <taxon>Bacteria</taxon>
        <taxon>Pseudomonadati</taxon>
        <taxon>Pseudomonadota</taxon>
        <taxon>Betaproteobacteria</taxon>
        <taxon>Candidatus Accumulibacter</taxon>
    </lineage>
</organism>
<proteinExistence type="predicted"/>
<dbReference type="Proteomes" id="UP000749010">
    <property type="component" value="Unassembled WGS sequence"/>
</dbReference>
<dbReference type="RefSeq" id="WP_169068634.1">
    <property type="nucleotide sequence ID" value="NZ_SPMY01000115.1"/>
</dbReference>
<accession>A0ABX1U464</accession>